<evidence type="ECO:0000313" key="4">
    <source>
        <dbReference type="Proteomes" id="UP000580856"/>
    </source>
</evidence>
<dbReference type="Proteomes" id="UP000580856">
    <property type="component" value="Unassembled WGS sequence"/>
</dbReference>
<dbReference type="InterPro" id="IPR050177">
    <property type="entry name" value="Lipid_A_modif_metabolic_enz"/>
</dbReference>
<dbReference type="SUPFAM" id="SSF51735">
    <property type="entry name" value="NAD(P)-binding Rossmann-fold domains"/>
    <property type="match status" value="1"/>
</dbReference>
<dbReference type="Gene3D" id="3.40.50.720">
    <property type="entry name" value="NAD(P)-binding Rossmann-like Domain"/>
    <property type="match status" value="1"/>
</dbReference>
<dbReference type="AlphaFoldDB" id="A0A846QWM3"/>
<evidence type="ECO:0000256" key="1">
    <source>
        <dbReference type="SAM" id="MobiDB-lite"/>
    </source>
</evidence>
<dbReference type="PANTHER" id="PTHR43245:SF55">
    <property type="entry name" value="NAD(P)-BINDING DOMAIN-CONTAINING PROTEIN"/>
    <property type="match status" value="1"/>
</dbReference>
<accession>A0A846QWM3</accession>
<keyword evidence="4" id="KW-1185">Reference proteome</keyword>
<dbReference type="InterPro" id="IPR036291">
    <property type="entry name" value="NAD(P)-bd_dom_sf"/>
</dbReference>
<dbReference type="CDD" id="cd08946">
    <property type="entry name" value="SDR_e"/>
    <property type="match status" value="1"/>
</dbReference>
<dbReference type="PANTHER" id="PTHR43245">
    <property type="entry name" value="BIFUNCTIONAL POLYMYXIN RESISTANCE PROTEIN ARNA"/>
    <property type="match status" value="1"/>
</dbReference>
<organism evidence="3 4">
    <name type="scientific">Desulfobaculum xiamenense</name>
    <dbReference type="NCBI Taxonomy" id="995050"/>
    <lineage>
        <taxon>Bacteria</taxon>
        <taxon>Pseudomonadati</taxon>
        <taxon>Thermodesulfobacteriota</taxon>
        <taxon>Desulfovibrionia</taxon>
        <taxon>Desulfovibrionales</taxon>
        <taxon>Desulfovibrionaceae</taxon>
        <taxon>Desulfobaculum</taxon>
    </lineage>
</organism>
<proteinExistence type="predicted"/>
<dbReference type="Pfam" id="PF01370">
    <property type="entry name" value="Epimerase"/>
    <property type="match status" value="1"/>
</dbReference>
<gene>
    <name evidence="3" type="ORF">GGQ74_003225</name>
</gene>
<dbReference type="InterPro" id="IPR001509">
    <property type="entry name" value="Epimerase_deHydtase"/>
</dbReference>
<sequence>MATVLVTGHTGYLGSCLAAQFAAGGWNVDVLPNRLENLTAQSIRADAVVHAAAALRHRHADLMRVNAEGTANLLAALTGDPFVVHISTRSVFRPQPDPTPLDETARPDPQDAYGESKLAAEGVVSASGLRHVIIRSTGLSGVSPSGEGRGVLTRMAGYALRAGRMCIHPTASIDTLHVRDLARCIVRLCESPPEDRLLHAAGPRVSLAQAAQAVCEAVRDVTGRECVIDEDDGPAPPGVLLDSRRIMQAGYLRHETSLDATCREIATALIRHLQEPKPA</sequence>
<protein>
    <submittedName>
        <fullName evidence="3">Nucleoside-diphosphate-sugar epimerase</fullName>
    </submittedName>
</protein>
<dbReference type="EMBL" id="JAATJA010000006">
    <property type="protein sequence ID" value="NJB69514.1"/>
    <property type="molecule type" value="Genomic_DNA"/>
</dbReference>
<name>A0A846QWM3_9BACT</name>
<reference evidence="3 4" key="1">
    <citation type="submission" date="2020-03" db="EMBL/GenBank/DDBJ databases">
        <title>Genomic Encyclopedia of Type Strains, Phase IV (KMG-IV): sequencing the most valuable type-strain genomes for metagenomic binning, comparative biology and taxonomic classification.</title>
        <authorList>
            <person name="Goeker M."/>
        </authorList>
    </citation>
    <scope>NUCLEOTIDE SEQUENCE [LARGE SCALE GENOMIC DNA]</scope>
    <source>
        <strain evidence="3 4">DSM 24233</strain>
    </source>
</reference>
<dbReference type="RefSeq" id="WP_167942604.1">
    <property type="nucleotide sequence ID" value="NZ_JAATJA010000006.1"/>
</dbReference>
<comment type="caution">
    <text evidence="3">The sequence shown here is derived from an EMBL/GenBank/DDBJ whole genome shotgun (WGS) entry which is preliminary data.</text>
</comment>
<evidence type="ECO:0000259" key="2">
    <source>
        <dbReference type="Pfam" id="PF01370"/>
    </source>
</evidence>
<feature type="region of interest" description="Disordered" evidence="1">
    <location>
        <begin position="91"/>
        <end position="112"/>
    </location>
</feature>
<evidence type="ECO:0000313" key="3">
    <source>
        <dbReference type="EMBL" id="NJB69514.1"/>
    </source>
</evidence>
<feature type="domain" description="NAD-dependent epimerase/dehydratase" evidence="2">
    <location>
        <begin position="4"/>
        <end position="192"/>
    </location>
</feature>